<name>A0A0E0IS55_ORYNI</name>
<accession>A0A0E0IS55</accession>
<dbReference type="AlphaFoldDB" id="A0A0E0IS55"/>
<dbReference type="EnsemblPlants" id="ONIVA10G09520.1">
    <property type="protein sequence ID" value="ONIVA10G09520.1"/>
    <property type="gene ID" value="ONIVA10G09520"/>
</dbReference>
<feature type="transmembrane region" description="Helical" evidence="1">
    <location>
        <begin position="28"/>
        <end position="48"/>
    </location>
</feature>
<evidence type="ECO:0000256" key="1">
    <source>
        <dbReference type="SAM" id="Phobius"/>
    </source>
</evidence>
<keyword evidence="1" id="KW-0472">Membrane</keyword>
<keyword evidence="1" id="KW-1133">Transmembrane helix</keyword>
<dbReference type="HOGENOM" id="CLU_197055_0_0_1"/>
<reference evidence="2" key="2">
    <citation type="submission" date="2018-04" db="EMBL/GenBank/DDBJ databases">
        <title>OnivRS2 (Oryza nivara Reference Sequence Version 2).</title>
        <authorList>
            <person name="Zhang J."/>
            <person name="Kudrna D."/>
            <person name="Lee S."/>
            <person name="Talag J."/>
            <person name="Rajasekar S."/>
            <person name="Welchert J."/>
            <person name="Hsing Y.-I."/>
            <person name="Wing R.A."/>
        </authorList>
    </citation>
    <scope>NUCLEOTIDE SEQUENCE [LARGE SCALE GENOMIC DNA]</scope>
</reference>
<dbReference type="Proteomes" id="UP000006591">
    <property type="component" value="Chromosome 10"/>
</dbReference>
<sequence>MVMGQSSSLQQTSSSVNIMASSATSGRVLAIMLLMAIIAALMIINSTVAECRVAPDQVGVDPNGHCYFDPSSCRSPGAP</sequence>
<dbReference type="OMA" id="NARCRFD"/>
<keyword evidence="1" id="KW-0812">Transmembrane</keyword>
<dbReference type="Gramene" id="ONIVA10G09520.1">
    <property type="protein sequence ID" value="ONIVA10G09520.1"/>
    <property type="gene ID" value="ONIVA10G09520"/>
</dbReference>
<proteinExistence type="predicted"/>
<reference evidence="2" key="1">
    <citation type="submission" date="2015-04" db="UniProtKB">
        <authorList>
            <consortium name="EnsemblPlants"/>
        </authorList>
    </citation>
    <scope>IDENTIFICATION</scope>
    <source>
        <strain evidence="2">SL10</strain>
    </source>
</reference>
<evidence type="ECO:0000313" key="2">
    <source>
        <dbReference type="EnsemblPlants" id="ONIVA10G09520.1"/>
    </source>
</evidence>
<organism evidence="2">
    <name type="scientific">Oryza nivara</name>
    <name type="common">Indian wild rice</name>
    <name type="synonym">Oryza sativa f. spontanea</name>
    <dbReference type="NCBI Taxonomy" id="4536"/>
    <lineage>
        <taxon>Eukaryota</taxon>
        <taxon>Viridiplantae</taxon>
        <taxon>Streptophyta</taxon>
        <taxon>Embryophyta</taxon>
        <taxon>Tracheophyta</taxon>
        <taxon>Spermatophyta</taxon>
        <taxon>Magnoliopsida</taxon>
        <taxon>Liliopsida</taxon>
        <taxon>Poales</taxon>
        <taxon>Poaceae</taxon>
        <taxon>BOP clade</taxon>
        <taxon>Oryzoideae</taxon>
        <taxon>Oryzeae</taxon>
        <taxon>Oryzinae</taxon>
        <taxon>Oryza</taxon>
    </lineage>
</organism>
<keyword evidence="3" id="KW-1185">Reference proteome</keyword>
<protein>
    <submittedName>
        <fullName evidence="2">Uncharacterized protein</fullName>
    </submittedName>
</protein>
<evidence type="ECO:0000313" key="3">
    <source>
        <dbReference type="Proteomes" id="UP000006591"/>
    </source>
</evidence>